<dbReference type="InterPro" id="IPR004360">
    <property type="entry name" value="Glyas_Fos-R_dOase_dom"/>
</dbReference>
<dbReference type="Gene3D" id="3.10.180.10">
    <property type="entry name" value="2,3-Dihydroxybiphenyl 1,2-Dioxygenase, domain 1"/>
    <property type="match status" value="1"/>
</dbReference>
<protein>
    <submittedName>
        <fullName evidence="2">VOC family protein</fullName>
    </submittedName>
</protein>
<dbReference type="SUPFAM" id="SSF54593">
    <property type="entry name" value="Glyoxalase/Bleomycin resistance protein/Dihydroxybiphenyl dioxygenase"/>
    <property type="match status" value="1"/>
</dbReference>
<dbReference type="PROSITE" id="PS51819">
    <property type="entry name" value="VOC"/>
    <property type="match status" value="1"/>
</dbReference>
<proteinExistence type="predicted"/>
<dbReference type="EMBL" id="JAPDDT010000003">
    <property type="protein sequence ID" value="MCW1922759.1"/>
    <property type="molecule type" value="Genomic_DNA"/>
</dbReference>
<name>A0ABT3GGQ0_9BACT</name>
<evidence type="ECO:0000313" key="3">
    <source>
        <dbReference type="Proteomes" id="UP001320876"/>
    </source>
</evidence>
<sequence length="125" mass="13418">MKVTELAFSCYPVTDMARSIAFYEGVLGLTKTMDHKMEDGSGHWVEFDIGAGTLSLGKTPGWDPSPSGCTVGLEVDDFDAAVLHMKDSGVTINMGPIETPVCHMLMISDPDGSPLIIHKRKPGHA</sequence>
<dbReference type="Proteomes" id="UP001320876">
    <property type="component" value="Unassembled WGS sequence"/>
</dbReference>
<reference evidence="2 3" key="1">
    <citation type="submission" date="2022-10" db="EMBL/GenBank/DDBJ databases">
        <title>Luteolibacter arcticus strain CCTCC AB 2014275, whole genome shotgun sequencing project.</title>
        <authorList>
            <person name="Zhao G."/>
            <person name="Shen L."/>
        </authorList>
    </citation>
    <scope>NUCLEOTIDE SEQUENCE [LARGE SCALE GENOMIC DNA]</scope>
    <source>
        <strain evidence="2 3">CCTCC AB 2014275</strain>
    </source>
</reference>
<evidence type="ECO:0000313" key="2">
    <source>
        <dbReference type="EMBL" id="MCW1922759.1"/>
    </source>
</evidence>
<dbReference type="InterPro" id="IPR029068">
    <property type="entry name" value="Glyas_Bleomycin-R_OHBP_Dase"/>
</dbReference>
<dbReference type="InterPro" id="IPR037523">
    <property type="entry name" value="VOC_core"/>
</dbReference>
<feature type="domain" description="VOC" evidence="1">
    <location>
        <begin position="5"/>
        <end position="120"/>
    </location>
</feature>
<organism evidence="2 3">
    <name type="scientific">Luteolibacter arcticus</name>
    <dbReference type="NCBI Taxonomy" id="1581411"/>
    <lineage>
        <taxon>Bacteria</taxon>
        <taxon>Pseudomonadati</taxon>
        <taxon>Verrucomicrobiota</taxon>
        <taxon>Verrucomicrobiia</taxon>
        <taxon>Verrucomicrobiales</taxon>
        <taxon>Verrucomicrobiaceae</taxon>
        <taxon>Luteolibacter</taxon>
    </lineage>
</organism>
<comment type="caution">
    <text evidence="2">The sequence shown here is derived from an EMBL/GenBank/DDBJ whole genome shotgun (WGS) entry which is preliminary data.</text>
</comment>
<dbReference type="Pfam" id="PF00903">
    <property type="entry name" value="Glyoxalase"/>
    <property type="match status" value="1"/>
</dbReference>
<keyword evidence="3" id="KW-1185">Reference proteome</keyword>
<gene>
    <name evidence="2" type="ORF">OKA05_09360</name>
</gene>
<evidence type="ECO:0000259" key="1">
    <source>
        <dbReference type="PROSITE" id="PS51819"/>
    </source>
</evidence>
<dbReference type="RefSeq" id="WP_264486867.1">
    <property type="nucleotide sequence ID" value="NZ_JAPDDT010000003.1"/>
</dbReference>
<accession>A0ABT3GGQ0</accession>